<dbReference type="GO" id="GO:0006605">
    <property type="term" value="P:protein targeting"/>
    <property type="evidence" value="ECO:0007669"/>
    <property type="project" value="UniProtKB-UniRule"/>
</dbReference>
<dbReference type="NCBIfam" id="TIGR00916">
    <property type="entry name" value="2A0604s01"/>
    <property type="match status" value="1"/>
</dbReference>
<proteinExistence type="inferred from homology"/>
<gene>
    <name evidence="9" type="primary">secF</name>
    <name evidence="11" type="ORF">UY02_C0014G0026</name>
</gene>
<dbReference type="PANTHER" id="PTHR30081:SF8">
    <property type="entry name" value="PROTEIN TRANSLOCASE SUBUNIT SECF"/>
    <property type="match status" value="1"/>
</dbReference>
<feature type="transmembrane region" description="Helical" evidence="9">
    <location>
        <begin position="244"/>
        <end position="267"/>
    </location>
</feature>
<evidence type="ECO:0000259" key="10">
    <source>
        <dbReference type="Pfam" id="PF02355"/>
    </source>
</evidence>
<keyword evidence="7 9" id="KW-0811">Translocation</keyword>
<keyword evidence="2 9" id="KW-0813">Transport</keyword>
<dbReference type="PRINTS" id="PR01755">
    <property type="entry name" value="SECFTRNLCASE"/>
</dbReference>
<dbReference type="PATRIC" id="fig|1618655.3.peg.359"/>
<feature type="domain" description="Protein export membrane protein SecD/SecF C-terminal" evidence="10">
    <location>
        <begin position="91"/>
        <end position="271"/>
    </location>
</feature>
<evidence type="ECO:0000313" key="11">
    <source>
        <dbReference type="EMBL" id="KKU76722.1"/>
    </source>
</evidence>
<reference evidence="11 12" key="1">
    <citation type="journal article" date="2015" name="Nature">
        <title>rRNA introns, odd ribosomes, and small enigmatic genomes across a large radiation of phyla.</title>
        <authorList>
            <person name="Brown C.T."/>
            <person name="Hug L.A."/>
            <person name="Thomas B.C."/>
            <person name="Sharon I."/>
            <person name="Castelle C.J."/>
            <person name="Singh A."/>
            <person name="Wilkins M.J."/>
            <person name="Williams K.H."/>
            <person name="Banfield J.F."/>
        </authorList>
    </citation>
    <scope>NUCLEOTIDE SEQUENCE [LARGE SCALE GENOMIC DNA]</scope>
</reference>
<sequence length="275" mass="30382">MLAFSVVSFFIFGLSLGADFTGDAILIGTFKDRDVSSDEVRAAFEKEGIGVDSLDIRDGRNLYLRARFLSEESHQHLLRILGTFDGFDEQSFVSRGPTIGMQLRRNALTAILVALAAIILYIAWAFRHVSRPVSSWIYGLVAITALIHDITIPTGLFSFLRIEIDTLFVSALLTILGFSVHDTIVVFDRVRENLKKAEGTKKFADIVEASVRETFTRSVNTSLTTILALVAIYFFGGASTHNLALALIVGILVGTYSSIFIASPLLVTIEQWKRK</sequence>
<dbReference type="InterPro" id="IPR022813">
    <property type="entry name" value="SecD/SecF_arch_bac"/>
</dbReference>
<evidence type="ECO:0000256" key="3">
    <source>
        <dbReference type="ARBA" id="ARBA00022475"/>
    </source>
</evidence>
<evidence type="ECO:0000256" key="9">
    <source>
        <dbReference type="HAMAP-Rule" id="MF_01464"/>
    </source>
</evidence>
<comment type="caution">
    <text evidence="11">The sequence shown here is derived from an EMBL/GenBank/DDBJ whole genome shotgun (WGS) entry which is preliminary data.</text>
</comment>
<comment type="similarity">
    <text evidence="9">Belongs to the SecD/SecF family. SecF subfamily.</text>
</comment>
<dbReference type="Proteomes" id="UP000034682">
    <property type="component" value="Unassembled WGS sequence"/>
</dbReference>
<dbReference type="GO" id="GO:0015450">
    <property type="term" value="F:protein-transporting ATPase activity"/>
    <property type="evidence" value="ECO:0007669"/>
    <property type="project" value="InterPro"/>
</dbReference>
<dbReference type="InterPro" id="IPR048634">
    <property type="entry name" value="SecD_SecF_C"/>
</dbReference>
<feature type="transmembrane region" description="Helical" evidence="9">
    <location>
        <begin position="166"/>
        <end position="187"/>
    </location>
</feature>
<dbReference type="AlphaFoldDB" id="A0A0G1T4R9"/>
<dbReference type="GO" id="GO:0065002">
    <property type="term" value="P:intracellular protein transmembrane transport"/>
    <property type="evidence" value="ECO:0007669"/>
    <property type="project" value="UniProtKB-UniRule"/>
</dbReference>
<comment type="caution">
    <text evidence="9">Lacks conserved residue(s) required for the propagation of feature annotation.</text>
</comment>
<dbReference type="Pfam" id="PF02355">
    <property type="entry name" value="SecD_SecF_C"/>
    <property type="match status" value="1"/>
</dbReference>
<feature type="transmembrane region" description="Helical" evidence="9">
    <location>
        <begin position="136"/>
        <end position="160"/>
    </location>
</feature>
<keyword evidence="8 9" id="KW-0472">Membrane</keyword>
<dbReference type="GO" id="GO:0043952">
    <property type="term" value="P:protein transport by the Sec complex"/>
    <property type="evidence" value="ECO:0007669"/>
    <property type="project" value="UniProtKB-UniRule"/>
</dbReference>
<evidence type="ECO:0000256" key="2">
    <source>
        <dbReference type="ARBA" id="ARBA00022448"/>
    </source>
</evidence>
<keyword evidence="3 9" id="KW-1003">Cell membrane</keyword>
<dbReference type="GO" id="GO:0005886">
    <property type="term" value="C:plasma membrane"/>
    <property type="evidence" value="ECO:0007669"/>
    <property type="project" value="UniProtKB-SubCell"/>
</dbReference>
<feature type="transmembrane region" description="Helical" evidence="9">
    <location>
        <begin position="219"/>
        <end position="238"/>
    </location>
</feature>
<dbReference type="PANTHER" id="PTHR30081">
    <property type="entry name" value="PROTEIN-EXPORT MEMBRANE PROTEIN SEC"/>
    <property type="match status" value="1"/>
</dbReference>
<protein>
    <recommendedName>
        <fullName evidence="9">Protein-export membrane protein SecF</fullName>
    </recommendedName>
</protein>
<evidence type="ECO:0000256" key="6">
    <source>
        <dbReference type="ARBA" id="ARBA00022989"/>
    </source>
</evidence>
<dbReference type="HAMAP" id="MF_01464_B">
    <property type="entry name" value="SecF_B"/>
    <property type="match status" value="1"/>
</dbReference>
<keyword evidence="6 9" id="KW-1133">Transmembrane helix</keyword>
<dbReference type="InterPro" id="IPR005665">
    <property type="entry name" value="SecF_bac"/>
</dbReference>
<dbReference type="NCBIfam" id="TIGR00966">
    <property type="entry name" value="transloc_SecF"/>
    <property type="match status" value="1"/>
</dbReference>
<dbReference type="Gene3D" id="1.20.1640.10">
    <property type="entry name" value="Multidrug efflux transporter AcrB transmembrane domain"/>
    <property type="match status" value="1"/>
</dbReference>
<dbReference type="EMBL" id="LCOK01000014">
    <property type="protein sequence ID" value="KKU76722.1"/>
    <property type="molecule type" value="Genomic_DNA"/>
</dbReference>
<keyword evidence="4 9" id="KW-0812">Transmembrane</keyword>
<feature type="transmembrane region" description="Helical" evidence="9">
    <location>
        <begin position="107"/>
        <end position="124"/>
    </location>
</feature>
<evidence type="ECO:0000313" key="12">
    <source>
        <dbReference type="Proteomes" id="UP000034682"/>
    </source>
</evidence>
<evidence type="ECO:0000256" key="7">
    <source>
        <dbReference type="ARBA" id="ARBA00023010"/>
    </source>
</evidence>
<evidence type="ECO:0000256" key="8">
    <source>
        <dbReference type="ARBA" id="ARBA00023136"/>
    </source>
</evidence>
<comment type="subcellular location">
    <subcellularLocation>
        <location evidence="1 9">Cell membrane</location>
        <topology evidence="1 9">Multi-pass membrane protein</topology>
    </subcellularLocation>
</comment>
<keyword evidence="5 9" id="KW-0653">Protein transport</keyword>
<evidence type="ECO:0000256" key="1">
    <source>
        <dbReference type="ARBA" id="ARBA00004651"/>
    </source>
</evidence>
<comment type="function">
    <text evidence="9">Part of the Sec protein translocase complex. Interacts with the SecYEG preprotein conducting channel. SecDF uses the proton motive force (PMF) to complete protein translocation after the ATP-dependent function of SecA.</text>
</comment>
<evidence type="ECO:0000256" key="4">
    <source>
        <dbReference type="ARBA" id="ARBA00022692"/>
    </source>
</evidence>
<accession>A0A0G1T4R9</accession>
<organism evidence="11 12">
    <name type="scientific">Candidatus Giovannonibacteria bacterium GW2011_GWB1_47_6b</name>
    <dbReference type="NCBI Taxonomy" id="1618655"/>
    <lineage>
        <taxon>Bacteria</taxon>
        <taxon>Candidatus Giovannoniibacteriota</taxon>
    </lineage>
</organism>
<dbReference type="InterPro" id="IPR022645">
    <property type="entry name" value="SecD/SecF_bac"/>
</dbReference>
<evidence type="ECO:0000256" key="5">
    <source>
        <dbReference type="ARBA" id="ARBA00022927"/>
    </source>
</evidence>
<name>A0A0G1T4R9_9BACT</name>
<dbReference type="InterPro" id="IPR055344">
    <property type="entry name" value="SecD_SecF_C_bact"/>
</dbReference>
<dbReference type="SUPFAM" id="SSF82866">
    <property type="entry name" value="Multidrug efflux transporter AcrB transmembrane domain"/>
    <property type="match status" value="1"/>
</dbReference>
<comment type="subunit">
    <text evidence="9">Forms a complex with SecD. Part of the essential Sec protein translocation apparatus which comprises SecA, SecYEG and auxiliary proteins SecDF. Other proteins may also be involved.</text>
</comment>